<dbReference type="HOGENOM" id="CLU_2513113_0_0_1"/>
<dbReference type="EMBL" id="JMKJ01000587">
    <property type="protein sequence ID" value="KGG50321.1"/>
    <property type="molecule type" value="Genomic_DNA"/>
</dbReference>
<dbReference type="GeneID" id="25260790"/>
<organism evidence="1 2">
    <name type="scientific">Mitosporidium daphniae</name>
    <dbReference type="NCBI Taxonomy" id="1485682"/>
    <lineage>
        <taxon>Eukaryota</taxon>
        <taxon>Fungi</taxon>
        <taxon>Fungi incertae sedis</taxon>
        <taxon>Microsporidia</taxon>
        <taxon>Mitosporidium</taxon>
    </lineage>
</organism>
<protein>
    <submittedName>
        <fullName evidence="1">Uncharacterized protein</fullName>
    </submittedName>
</protein>
<comment type="caution">
    <text evidence="1">The sequence shown here is derived from an EMBL/GenBank/DDBJ whole genome shotgun (WGS) entry which is preliminary data.</text>
</comment>
<proteinExistence type="predicted"/>
<dbReference type="VEuPathDB" id="MicrosporidiaDB:DI09_77p110"/>
<dbReference type="AlphaFoldDB" id="A0A098VRG9"/>
<reference evidence="1 2" key="1">
    <citation type="submission" date="2014-04" db="EMBL/GenBank/DDBJ databases">
        <title>A new species of microsporidia sheds light on the evolution of extreme parasitism.</title>
        <authorList>
            <person name="Haag K.L."/>
            <person name="James T.Y."/>
            <person name="Larsson R."/>
            <person name="Schaer T.M."/>
            <person name="Refardt D."/>
            <person name="Pombert J.-F."/>
            <person name="Ebert D."/>
        </authorList>
    </citation>
    <scope>NUCLEOTIDE SEQUENCE [LARGE SCALE GENOMIC DNA]</scope>
    <source>
        <strain evidence="1 2">UGP3</strain>
        <tissue evidence="1">Spores</tissue>
    </source>
</reference>
<sequence length="85" mass="9351">MNSINMRCHWPTVLMEDPESSSKAEMAPPSPLTFVLLSQETILEVDFKSGGIHGATSMKIGISSKEIIPLLNFHVGFLGTIHLRD</sequence>
<evidence type="ECO:0000313" key="2">
    <source>
        <dbReference type="Proteomes" id="UP000029725"/>
    </source>
</evidence>
<gene>
    <name evidence="1" type="ORF">DI09_77p110</name>
</gene>
<evidence type="ECO:0000313" key="1">
    <source>
        <dbReference type="EMBL" id="KGG50321.1"/>
    </source>
</evidence>
<keyword evidence="2" id="KW-1185">Reference proteome</keyword>
<dbReference type="RefSeq" id="XP_013236748.1">
    <property type="nucleotide sequence ID" value="XM_013381294.1"/>
</dbReference>
<accession>A0A098VRG9</accession>
<name>A0A098VRG9_9MICR</name>
<dbReference type="Proteomes" id="UP000029725">
    <property type="component" value="Unassembled WGS sequence"/>
</dbReference>